<feature type="transmembrane region" description="Helical" evidence="5">
    <location>
        <begin position="35"/>
        <end position="55"/>
    </location>
</feature>
<dbReference type="GO" id="GO:0015986">
    <property type="term" value="P:proton motive force-driven ATP synthesis"/>
    <property type="evidence" value="ECO:0007669"/>
    <property type="project" value="TreeGrafter"/>
</dbReference>
<evidence type="ECO:0000256" key="3">
    <source>
        <dbReference type="ARBA" id="ARBA00023136"/>
    </source>
</evidence>
<dbReference type="Proteomes" id="UP000301737">
    <property type="component" value="Unassembled WGS sequence"/>
</dbReference>
<protein>
    <submittedName>
        <fullName evidence="6">Uncharacterized protein</fullName>
    </submittedName>
</protein>
<evidence type="ECO:0000256" key="4">
    <source>
        <dbReference type="SAM" id="MobiDB-lite"/>
    </source>
</evidence>
<feature type="compositionally biased region" description="Polar residues" evidence="4">
    <location>
        <begin position="66"/>
        <end position="75"/>
    </location>
</feature>
<accession>A0A4C2E7V6</accession>
<evidence type="ECO:0000313" key="6">
    <source>
        <dbReference type="EMBL" id="GCE98098.1"/>
    </source>
</evidence>
<dbReference type="InterPro" id="IPR021278">
    <property type="entry name" value="ATP19"/>
</dbReference>
<dbReference type="PANTHER" id="PTHR28074">
    <property type="entry name" value="ATP SYNTHASE SUBUNIT K, MITOCHONDRIAL"/>
    <property type="match status" value="1"/>
</dbReference>
<keyword evidence="5" id="KW-1133">Transmembrane helix</keyword>
<proteinExistence type="predicted"/>
<dbReference type="AlphaFoldDB" id="A0A4C2E7V6"/>
<reference evidence="6 7" key="1">
    <citation type="submission" date="2019-01" db="EMBL/GenBank/DDBJ databases">
        <title>Draft Genome Sequencing of Zygosaccharomyces mellis Ca-7.</title>
        <authorList>
            <person name="Shiwa Y."/>
            <person name="Kanesaki Y."/>
            <person name="Ishige T."/>
            <person name="Mura K."/>
            <person name="Hori T."/>
            <person name="Tamura T."/>
        </authorList>
    </citation>
    <scope>NUCLEOTIDE SEQUENCE [LARGE SCALE GENOMIC DNA]</scope>
    <source>
        <strain evidence="6 7">Ca-7</strain>
    </source>
</reference>
<comment type="caution">
    <text evidence="6">The sequence shown here is derived from an EMBL/GenBank/DDBJ whole genome shotgun (WGS) entry which is preliminary data.</text>
</comment>
<dbReference type="GO" id="GO:0031966">
    <property type="term" value="C:mitochondrial membrane"/>
    <property type="evidence" value="ECO:0007669"/>
    <property type="project" value="UniProtKB-SubCell"/>
</dbReference>
<evidence type="ECO:0000256" key="1">
    <source>
        <dbReference type="ARBA" id="ARBA00004325"/>
    </source>
</evidence>
<dbReference type="OrthoDB" id="2094445at2759"/>
<dbReference type="Pfam" id="PF11022">
    <property type="entry name" value="ATP19"/>
    <property type="match status" value="1"/>
</dbReference>
<keyword evidence="7" id="KW-1185">Reference proteome</keyword>
<sequence>MLGSHSSTVVLLLQQQRQQDIQTMGSAYTIFGKQVQPHILALFTLGSIAGIGVLASRGDKKDQAHTPANGSTSDDINVEQAISDFVQQESQDKK</sequence>
<evidence type="ECO:0000256" key="5">
    <source>
        <dbReference type="SAM" id="Phobius"/>
    </source>
</evidence>
<organism evidence="6 7">
    <name type="scientific">Zygosaccharomyces mellis</name>
    <dbReference type="NCBI Taxonomy" id="42258"/>
    <lineage>
        <taxon>Eukaryota</taxon>
        <taxon>Fungi</taxon>
        <taxon>Dikarya</taxon>
        <taxon>Ascomycota</taxon>
        <taxon>Saccharomycotina</taxon>
        <taxon>Saccharomycetes</taxon>
        <taxon>Saccharomycetales</taxon>
        <taxon>Saccharomycetaceae</taxon>
        <taxon>Zygosaccharomyces</taxon>
    </lineage>
</organism>
<keyword evidence="2" id="KW-0496">Mitochondrion</keyword>
<comment type="subcellular location">
    <subcellularLocation>
        <location evidence="1">Mitochondrion membrane</location>
    </subcellularLocation>
</comment>
<keyword evidence="3 5" id="KW-0472">Membrane</keyword>
<evidence type="ECO:0000313" key="7">
    <source>
        <dbReference type="Proteomes" id="UP000301737"/>
    </source>
</evidence>
<feature type="region of interest" description="Disordered" evidence="4">
    <location>
        <begin position="58"/>
        <end position="77"/>
    </location>
</feature>
<gene>
    <name evidence="6" type="ORF">ZYGM_000822</name>
</gene>
<evidence type="ECO:0000256" key="2">
    <source>
        <dbReference type="ARBA" id="ARBA00023128"/>
    </source>
</evidence>
<dbReference type="PANTHER" id="PTHR28074:SF1">
    <property type="entry name" value="ATP SYNTHASE SUBUNIT K, MITOCHONDRIAL"/>
    <property type="match status" value="1"/>
</dbReference>
<keyword evidence="5" id="KW-0812">Transmembrane</keyword>
<name>A0A4C2E7V6_9SACH</name>
<dbReference type="EMBL" id="BIMX01000004">
    <property type="protein sequence ID" value="GCE98098.1"/>
    <property type="molecule type" value="Genomic_DNA"/>
</dbReference>